<accession>A0ABV7BZ90</accession>
<dbReference type="Pfam" id="PF10418">
    <property type="entry name" value="DHODB_Fe-S_bind"/>
    <property type="match status" value="1"/>
</dbReference>
<dbReference type="PROSITE" id="PS51384">
    <property type="entry name" value="FAD_FR"/>
    <property type="match status" value="1"/>
</dbReference>
<dbReference type="InterPro" id="IPR017927">
    <property type="entry name" value="FAD-bd_FR_type"/>
</dbReference>
<dbReference type="InterPro" id="IPR050353">
    <property type="entry name" value="PyrK_electron_transfer"/>
</dbReference>
<evidence type="ECO:0000313" key="3">
    <source>
        <dbReference type="Proteomes" id="UP001595420"/>
    </source>
</evidence>
<dbReference type="PANTHER" id="PTHR43513:SF3">
    <property type="entry name" value="DIHYDROOROTATE DEHYDROGENASE B (NAD(+)), ELECTRON TRANSFER SUBUNIT-RELATED"/>
    <property type="match status" value="1"/>
</dbReference>
<feature type="domain" description="FAD-binding FR-type" evidence="1">
    <location>
        <begin position="1"/>
        <end position="94"/>
    </location>
</feature>
<protein>
    <submittedName>
        <fullName evidence="2">Dihydroorotate dehydrogenase electron transfer subunit</fullName>
    </submittedName>
</protein>
<dbReference type="PIRSF" id="PIRSF006816">
    <property type="entry name" value="Cyc3_hyd_g"/>
    <property type="match status" value="1"/>
</dbReference>
<dbReference type="Proteomes" id="UP001595420">
    <property type="component" value="Unassembled WGS sequence"/>
</dbReference>
<sequence>MESAAVGRRYHRLEVAAPDLAARTRPGQFYHLLCRDAAGNGPFLRRPMSVWRIGAEGRLGFLLHVKGLGTSALARLRAGDQLSLVGPLGQGFTLRPGWRRILILARGVGLATLAPLTEAAAARGIAVQAVLSARAPEDLMAAEFAGGSGAIIDAVYDTDGTSEPPAVEALLRRRFATARPDAVFTCGSNRLFQLLQRLAAEYDIPGEVALEQQMGCGLGMCFCCVRPIRLADGSVAQQRVCTEGPVFDLQQALAW</sequence>
<dbReference type="RefSeq" id="WP_216839447.1">
    <property type="nucleotide sequence ID" value="NZ_JAFNJS010000009.1"/>
</dbReference>
<organism evidence="2 3">
    <name type="scientific">Falsiroseomonas tokyonensis</name>
    <dbReference type="NCBI Taxonomy" id="430521"/>
    <lineage>
        <taxon>Bacteria</taxon>
        <taxon>Pseudomonadati</taxon>
        <taxon>Pseudomonadota</taxon>
        <taxon>Alphaproteobacteria</taxon>
        <taxon>Acetobacterales</taxon>
        <taxon>Roseomonadaceae</taxon>
        <taxon>Falsiroseomonas</taxon>
    </lineage>
</organism>
<evidence type="ECO:0000313" key="2">
    <source>
        <dbReference type="EMBL" id="MFC3003052.1"/>
    </source>
</evidence>
<name>A0ABV7BZ90_9PROT</name>
<proteinExistence type="predicted"/>
<comment type="caution">
    <text evidence="2">The sequence shown here is derived from an EMBL/GenBank/DDBJ whole genome shotgun (WGS) entry which is preliminary data.</text>
</comment>
<dbReference type="InterPro" id="IPR012165">
    <property type="entry name" value="Cyt_c3_hydrogenase_gsu"/>
</dbReference>
<dbReference type="CDD" id="cd06218">
    <property type="entry name" value="DHOD_e_trans"/>
    <property type="match status" value="1"/>
</dbReference>
<reference evidence="3" key="1">
    <citation type="journal article" date="2019" name="Int. J. Syst. Evol. Microbiol.">
        <title>The Global Catalogue of Microorganisms (GCM) 10K type strain sequencing project: providing services to taxonomists for standard genome sequencing and annotation.</title>
        <authorList>
            <consortium name="The Broad Institute Genomics Platform"/>
            <consortium name="The Broad Institute Genome Sequencing Center for Infectious Disease"/>
            <person name="Wu L."/>
            <person name="Ma J."/>
        </authorList>
    </citation>
    <scope>NUCLEOTIDE SEQUENCE [LARGE SCALE GENOMIC DNA]</scope>
    <source>
        <strain evidence="3">CGMCC 1.16855</strain>
    </source>
</reference>
<dbReference type="InterPro" id="IPR019480">
    <property type="entry name" value="Dihydroorotate_DH_Fe-S-bd"/>
</dbReference>
<keyword evidence="3" id="KW-1185">Reference proteome</keyword>
<dbReference type="EMBL" id="JBHRSB010000009">
    <property type="protein sequence ID" value="MFC3003052.1"/>
    <property type="molecule type" value="Genomic_DNA"/>
</dbReference>
<dbReference type="PANTHER" id="PTHR43513">
    <property type="entry name" value="DIHYDROOROTATE DEHYDROGENASE B (NAD(+)), ELECTRON TRANSFER SUBUNIT"/>
    <property type="match status" value="1"/>
</dbReference>
<evidence type="ECO:0000259" key="1">
    <source>
        <dbReference type="PROSITE" id="PS51384"/>
    </source>
</evidence>
<gene>
    <name evidence="2" type="ORF">ACFOD3_24375</name>
</gene>